<organism evidence="5 6">
    <name type="scientific">Candidatus Azambacteria bacterium RBG_16_47_10</name>
    <dbReference type="NCBI Taxonomy" id="1797292"/>
    <lineage>
        <taxon>Bacteria</taxon>
        <taxon>Candidatus Azamiibacteriota</taxon>
    </lineage>
</organism>
<dbReference type="GO" id="GO:0046872">
    <property type="term" value="F:metal ion binding"/>
    <property type="evidence" value="ECO:0007669"/>
    <property type="project" value="UniProtKB-KW"/>
</dbReference>
<keyword evidence="3" id="KW-0812">Transmembrane</keyword>
<protein>
    <recommendedName>
        <fullName evidence="4">EfeO-type cupredoxin-like domain-containing protein</fullName>
    </recommendedName>
</protein>
<evidence type="ECO:0000259" key="4">
    <source>
        <dbReference type="Pfam" id="PF13473"/>
    </source>
</evidence>
<keyword evidence="3" id="KW-0472">Membrane</keyword>
<feature type="transmembrane region" description="Helical" evidence="3">
    <location>
        <begin position="6"/>
        <end position="24"/>
    </location>
</feature>
<evidence type="ECO:0000256" key="1">
    <source>
        <dbReference type="ARBA" id="ARBA00022723"/>
    </source>
</evidence>
<dbReference type="InterPro" id="IPR050845">
    <property type="entry name" value="Cu-binding_ET"/>
</dbReference>
<keyword evidence="3" id="KW-1133">Transmembrane helix</keyword>
<dbReference type="Pfam" id="PF13473">
    <property type="entry name" value="Cupredoxin_1"/>
    <property type="match status" value="1"/>
</dbReference>
<dbReference type="Proteomes" id="UP000176639">
    <property type="component" value="Unassembled WGS sequence"/>
</dbReference>
<dbReference type="Gene3D" id="2.60.40.420">
    <property type="entry name" value="Cupredoxins - blue copper proteins"/>
    <property type="match status" value="1"/>
</dbReference>
<gene>
    <name evidence="5" type="ORF">A2Z10_01455</name>
</gene>
<comment type="caution">
    <text evidence="5">The sequence shown here is derived from an EMBL/GenBank/DDBJ whole genome shotgun (WGS) entry which is preliminary data.</text>
</comment>
<evidence type="ECO:0000313" key="6">
    <source>
        <dbReference type="Proteomes" id="UP000176639"/>
    </source>
</evidence>
<dbReference type="PROSITE" id="PS00196">
    <property type="entry name" value="COPPER_BLUE"/>
    <property type="match status" value="1"/>
</dbReference>
<sequence>MSKSNSILIAVIVLVLGIGGFLFYKKIFTEDVLVPASFEKKTQQLVPVTTGKTTATTREKVYRQSIDIDARSFFFSPDVFLVKKGEKVTVRVHSYGGHAFAIDELNVNAKTPDGEVTTIEFTPEKEGAYRFYCPIPGHSDAGMTGVMIVE</sequence>
<evidence type="ECO:0000256" key="2">
    <source>
        <dbReference type="ARBA" id="ARBA00023008"/>
    </source>
</evidence>
<dbReference type="InterPro" id="IPR028096">
    <property type="entry name" value="EfeO_Cupredoxin"/>
</dbReference>
<proteinExistence type="predicted"/>
<keyword evidence="2" id="KW-0186">Copper</keyword>
<keyword evidence="1" id="KW-0479">Metal-binding</keyword>
<dbReference type="InterPro" id="IPR028871">
    <property type="entry name" value="BlueCu_1_BS"/>
</dbReference>
<dbReference type="PANTHER" id="PTHR38439">
    <property type="entry name" value="AURACYANIN-B"/>
    <property type="match status" value="1"/>
</dbReference>
<dbReference type="InterPro" id="IPR008972">
    <property type="entry name" value="Cupredoxin"/>
</dbReference>
<dbReference type="AlphaFoldDB" id="A0A1F5AY73"/>
<reference evidence="5 6" key="1">
    <citation type="journal article" date="2016" name="Nat. Commun.">
        <title>Thousands of microbial genomes shed light on interconnected biogeochemical processes in an aquifer system.</title>
        <authorList>
            <person name="Anantharaman K."/>
            <person name="Brown C.T."/>
            <person name="Hug L.A."/>
            <person name="Sharon I."/>
            <person name="Castelle C.J."/>
            <person name="Probst A.J."/>
            <person name="Thomas B.C."/>
            <person name="Singh A."/>
            <person name="Wilkins M.J."/>
            <person name="Karaoz U."/>
            <person name="Brodie E.L."/>
            <person name="Williams K.H."/>
            <person name="Hubbard S.S."/>
            <person name="Banfield J.F."/>
        </authorList>
    </citation>
    <scope>NUCLEOTIDE SEQUENCE [LARGE SCALE GENOMIC DNA]</scope>
</reference>
<feature type="domain" description="EfeO-type cupredoxin-like" evidence="4">
    <location>
        <begin position="57"/>
        <end position="149"/>
    </location>
</feature>
<evidence type="ECO:0000313" key="5">
    <source>
        <dbReference type="EMBL" id="OGD23338.1"/>
    </source>
</evidence>
<dbReference type="SUPFAM" id="SSF49503">
    <property type="entry name" value="Cupredoxins"/>
    <property type="match status" value="1"/>
</dbReference>
<evidence type="ECO:0000256" key="3">
    <source>
        <dbReference type="SAM" id="Phobius"/>
    </source>
</evidence>
<dbReference type="EMBL" id="MEYI01000044">
    <property type="protein sequence ID" value="OGD23338.1"/>
    <property type="molecule type" value="Genomic_DNA"/>
</dbReference>
<accession>A0A1F5AY73</accession>
<name>A0A1F5AY73_9BACT</name>
<dbReference type="PANTHER" id="PTHR38439:SF3">
    <property type="entry name" value="COPPER-RESISTANT CUPROPROTEIN COPI"/>
    <property type="match status" value="1"/>
</dbReference>